<comment type="similarity">
    <text evidence="2">Belongs to the drug/metabolite transporter (DMT) superfamily. 10 TMS drug/metabolite exporter (DME) (TC 2.A.7.3) family.</text>
</comment>
<dbReference type="AlphaFoldDB" id="A0A917NWX7"/>
<evidence type="ECO:0000313" key="8">
    <source>
        <dbReference type="EMBL" id="GGJ36065.1"/>
    </source>
</evidence>
<dbReference type="InterPro" id="IPR037185">
    <property type="entry name" value="EmrE-like"/>
</dbReference>
<proteinExistence type="inferred from homology"/>
<sequence>MHQGVSGNLRGGALMAVAAVIFAAEALAIRLMTARGIPVEMQVFARSLGQLFWVAPLIARSGLAVFRTTRPGLHLLRGASSLLTWGLYYASFGPLDLATATVLSFTNVMFTTLLAGPVLGERVDRWRWAGTIAGFVGVAVMLRPGTTVSTLGVALALASAVTWCGITLSSRVLAQQDRNATIMAWVGLVTSAGSAPFAVMAWVPLGVFDCAVLMAVACIAPGIIWLITSAYRFGEASAIAPFQYLRLIFVTGFGWLFFQEVPDGWTWAGAVVILTGALIVTLAEARRSISQKSPEGPGN</sequence>
<feature type="domain" description="EamA" evidence="7">
    <location>
        <begin position="151"/>
        <end position="281"/>
    </location>
</feature>
<comment type="subcellular location">
    <subcellularLocation>
        <location evidence="1">Membrane</location>
        <topology evidence="1">Multi-pass membrane protein</topology>
    </subcellularLocation>
</comment>
<dbReference type="SUPFAM" id="SSF103481">
    <property type="entry name" value="Multidrug resistance efflux transporter EmrE"/>
    <property type="match status" value="2"/>
</dbReference>
<comment type="caution">
    <text evidence="8">The sequence shown here is derived from an EMBL/GenBank/DDBJ whole genome shotgun (WGS) entry which is preliminary data.</text>
</comment>
<feature type="transmembrane region" description="Helical" evidence="6">
    <location>
        <begin position="239"/>
        <end position="258"/>
    </location>
</feature>
<feature type="transmembrane region" description="Helical" evidence="6">
    <location>
        <begin position="97"/>
        <end position="119"/>
    </location>
</feature>
<accession>A0A917NWX7</accession>
<feature type="transmembrane region" description="Helical" evidence="6">
    <location>
        <begin position="148"/>
        <end position="168"/>
    </location>
</feature>
<dbReference type="PANTHER" id="PTHR22911:SF6">
    <property type="entry name" value="SOLUTE CARRIER FAMILY 35 MEMBER G1"/>
    <property type="match status" value="1"/>
</dbReference>
<reference evidence="8" key="2">
    <citation type="submission" date="2020-09" db="EMBL/GenBank/DDBJ databases">
        <authorList>
            <person name="Sun Q."/>
            <person name="Zhou Y."/>
        </authorList>
    </citation>
    <scope>NUCLEOTIDE SEQUENCE</scope>
    <source>
        <strain evidence="8">CGMCC 1.3617</strain>
    </source>
</reference>
<keyword evidence="4 6" id="KW-1133">Transmembrane helix</keyword>
<evidence type="ECO:0000256" key="2">
    <source>
        <dbReference type="ARBA" id="ARBA00009853"/>
    </source>
</evidence>
<feature type="transmembrane region" description="Helical" evidence="6">
    <location>
        <begin position="75"/>
        <end position="91"/>
    </location>
</feature>
<keyword evidence="3 6" id="KW-0812">Transmembrane</keyword>
<evidence type="ECO:0000313" key="9">
    <source>
        <dbReference type="Proteomes" id="UP000661507"/>
    </source>
</evidence>
<evidence type="ECO:0000256" key="4">
    <source>
        <dbReference type="ARBA" id="ARBA00022989"/>
    </source>
</evidence>
<organism evidence="8 9">
    <name type="scientific">Neoroseomonas lacus</name>
    <dbReference type="NCBI Taxonomy" id="287609"/>
    <lineage>
        <taxon>Bacteria</taxon>
        <taxon>Pseudomonadati</taxon>
        <taxon>Pseudomonadota</taxon>
        <taxon>Alphaproteobacteria</taxon>
        <taxon>Acetobacterales</taxon>
        <taxon>Acetobacteraceae</taxon>
        <taxon>Neoroseomonas</taxon>
    </lineage>
</organism>
<name>A0A917NWX7_9PROT</name>
<evidence type="ECO:0000259" key="7">
    <source>
        <dbReference type="Pfam" id="PF00892"/>
    </source>
</evidence>
<dbReference type="Proteomes" id="UP000661507">
    <property type="component" value="Unassembled WGS sequence"/>
</dbReference>
<evidence type="ECO:0000256" key="3">
    <source>
        <dbReference type="ARBA" id="ARBA00022692"/>
    </source>
</evidence>
<dbReference type="GO" id="GO:0016020">
    <property type="term" value="C:membrane"/>
    <property type="evidence" value="ECO:0007669"/>
    <property type="project" value="UniProtKB-SubCell"/>
</dbReference>
<gene>
    <name evidence="8" type="ORF">GCM10011320_49740</name>
</gene>
<protein>
    <submittedName>
        <fullName evidence="8">Membrane protein</fullName>
    </submittedName>
</protein>
<evidence type="ECO:0000256" key="1">
    <source>
        <dbReference type="ARBA" id="ARBA00004141"/>
    </source>
</evidence>
<dbReference type="InterPro" id="IPR000620">
    <property type="entry name" value="EamA_dom"/>
</dbReference>
<dbReference type="PANTHER" id="PTHR22911">
    <property type="entry name" value="ACYL-MALONYL CONDENSING ENZYME-RELATED"/>
    <property type="match status" value="1"/>
</dbReference>
<feature type="transmembrane region" description="Helical" evidence="6">
    <location>
        <begin position="205"/>
        <end position="227"/>
    </location>
</feature>
<evidence type="ECO:0000256" key="6">
    <source>
        <dbReference type="SAM" id="Phobius"/>
    </source>
</evidence>
<feature type="transmembrane region" description="Helical" evidence="6">
    <location>
        <begin position="12"/>
        <end position="31"/>
    </location>
</feature>
<keyword evidence="5 6" id="KW-0472">Membrane</keyword>
<feature type="transmembrane region" description="Helical" evidence="6">
    <location>
        <begin position="180"/>
        <end position="199"/>
    </location>
</feature>
<feature type="transmembrane region" description="Helical" evidence="6">
    <location>
        <begin position="264"/>
        <end position="283"/>
    </location>
</feature>
<keyword evidence="9" id="KW-1185">Reference proteome</keyword>
<feature type="domain" description="EamA" evidence="7">
    <location>
        <begin position="11"/>
        <end position="142"/>
    </location>
</feature>
<feature type="transmembrane region" description="Helical" evidence="6">
    <location>
        <begin position="126"/>
        <end position="142"/>
    </location>
</feature>
<reference evidence="8" key="1">
    <citation type="journal article" date="2014" name="Int. J. Syst. Evol. Microbiol.">
        <title>Complete genome sequence of Corynebacterium casei LMG S-19264T (=DSM 44701T), isolated from a smear-ripened cheese.</title>
        <authorList>
            <consortium name="US DOE Joint Genome Institute (JGI-PGF)"/>
            <person name="Walter F."/>
            <person name="Albersmeier A."/>
            <person name="Kalinowski J."/>
            <person name="Ruckert C."/>
        </authorList>
    </citation>
    <scope>NUCLEOTIDE SEQUENCE</scope>
    <source>
        <strain evidence="8">CGMCC 1.3617</strain>
    </source>
</reference>
<dbReference type="Pfam" id="PF00892">
    <property type="entry name" value="EamA"/>
    <property type="match status" value="2"/>
</dbReference>
<dbReference type="EMBL" id="BMKW01000014">
    <property type="protein sequence ID" value="GGJ36065.1"/>
    <property type="molecule type" value="Genomic_DNA"/>
</dbReference>
<feature type="transmembrane region" description="Helical" evidence="6">
    <location>
        <begin position="43"/>
        <end position="63"/>
    </location>
</feature>
<evidence type="ECO:0000256" key="5">
    <source>
        <dbReference type="ARBA" id="ARBA00023136"/>
    </source>
</evidence>